<accession>A0A5M3T480</accession>
<dbReference type="EMBL" id="BIMW01000032">
    <property type="protein sequence ID" value="GCE92606.1"/>
    <property type="molecule type" value="Genomic_DNA"/>
</dbReference>
<evidence type="ECO:0000313" key="1">
    <source>
        <dbReference type="EMBL" id="GCE92606.1"/>
    </source>
</evidence>
<reference evidence="1 2" key="1">
    <citation type="journal article" date="2019" name="J Genomics">
        <title>The Draft Genome of a Hydrogen-producing Cyanobacterium, Arthrospira platensis NIES-46.</title>
        <authorList>
            <person name="Suzuki S."/>
            <person name="Yamaguchi H."/>
            <person name="Kawachi M."/>
        </authorList>
    </citation>
    <scope>NUCLEOTIDE SEQUENCE [LARGE SCALE GENOMIC DNA]</scope>
    <source>
        <strain evidence="1 2">NIES-46</strain>
    </source>
</reference>
<keyword evidence="2" id="KW-1185">Reference proteome</keyword>
<evidence type="ECO:0008006" key="3">
    <source>
        <dbReference type="Google" id="ProtNLM"/>
    </source>
</evidence>
<name>A0A5M3T480_LIMPL</name>
<sequence length="32" mass="3916">MRRKRYYTMNAVVLANYMINLLADLDTPIEYY</sequence>
<evidence type="ECO:0000313" key="2">
    <source>
        <dbReference type="Proteomes" id="UP000326169"/>
    </source>
</evidence>
<dbReference type="Proteomes" id="UP000326169">
    <property type="component" value="Unassembled WGS sequence"/>
</dbReference>
<gene>
    <name evidence="1" type="ORF">NIES46_06460</name>
</gene>
<proteinExistence type="predicted"/>
<comment type="caution">
    <text evidence="1">The sequence shown here is derived from an EMBL/GenBank/DDBJ whole genome shotgun (WGS) entry which is preliminary data.</text>
</comment>
<protein>
    <recommendedName>
        <fullName evidence="3">Transposase</fullName>
    </recommendedName>
</protein>
<organism evidence="1 2">
    <name type="scientific">Limnospira platensis NIES-46</name>
    <dbReference type="NCBI Taxonomy" id="1236695"/>
    <lineage>
        <taxon>Bacteria</taxon>
        <taxon>Bacillati</taxon>
        <taxon>Cyanobacteriota</taxon>
        <taxon>Cyanophyceae</taxon>
        <taxon>Oscillatoriophycideae</taxon>
        <taxon>Oscillatoriales</taxon>
        <taxon>Sirenicapillariaceae</taxon>
        <taxon>Limnospira</taxon>
    </lineage>
</organism>